<reference evidence="1 2" key="1">
    <citation type="submission" date="2023-07" db="EMBL/GenBank/DDBJ databases">
        <title>Sorghum-associated microbial communities from plants grown in Nebraska, USA.</title>
        <authorList>
            <person name="Schachtman D."/>
        </authorList>
    </citation>
    <scope>NUCLEOTIDE SEQUENCE [LARGE SCALE GENOMIC DNA]</scope>
    <source>
        <strain evidence="1 2">CC482</strain>
    </source>
</reference>
<keyword evidence="2" id="KW-1185">Reference proteome</keyword>
<gene>
    <name evidence="1" type="ORF">J2T15_002311</name>
</gene>
<name>A0ABT9TZT2_PAEHA</name>
<evidence type="ECO:0000313" key="2">
    <source>
        <dbReference type="Proteomes" id="UP001229346"/>
    </source>
</evidence>
<sequence length="77" mass="9437">MKMKKGEDRRRLASEHGYAEKLFLEKVWFPVFQHFNCLTPEYEVDDYIDGKRYLDFAYIRDTLRLAIEIDGYKQLRR</sequence>
<evidence type="ECO:0000313" key="1">
    <source>
        <dbReference type="EMBL" id="MDQ0112876.1"/>
    </source>
</evidence>
<proteinExistence type="predicted"/>
<protein>
    <recommendedName>
        <fullName evidence="3">DUF559 domain-containing protein</fullName>
    </recommendedName>
</protein>
<organism evidence="1 2">
    <name type="scientific">Paenibacillus harenae</name>
    <dbReference type="NCBI Taxonomy" id="306543"/>
    <lineage>
        <taxon>Bacteria</taxon>
        <taxon>Bacillati</taxon>
        <taxon>Bacillota</taxon>
        <taxon>Bacilli</taxon>
        <taxon>Bacillales</taxon>
        <taxon>Paenibacillaceae</taxon>
        <taxon>Paenibacillus</taxon>
    </lineage>
</organism>
<dbReference type="Proteomes" id="UP001229346">
    <property type="component" value="Unassembled WGS sequence"/>
</dbReference>
<comment type="caution">
    <text evidence="1">The sequence shown here is derived from an EMBL/GenBank/DDBJ whole genome shotgun (WGS) entry which is preliminary data.</text>
</comment>
<evidence type="ECO:0008006" key="3">
    <source>
        <dbReference type="Google" id="ProtNLM"/>
    </source>
</evidence>
<accession>A0ABT9TZT2</accession>
<dbReference type="EMBL" id="JAUSSU010000004">
    <property type="protein sequence ID" value="MDQ0112876.1"/>
    <property type="molecule type" value="Genomic_DNA"/>
</dbReference>